<sequence>MPLLNRIRIINFSYNNDTRLIMDECFDFHGGESALLNLANGGGKSVLVQLFLQPIVPEVRIQGRKMAGFFRKQKQPTFILLEWKLDGGGGYLLTGMGIVPAQAATGEEISGKIRYFTFTCKYHGANAFDIRHIPLAEKKENLLHLLSFREARELMRDKQQKDPYLFGYFPQDEGADYGRHLAEFGIIQDEWRNVIAKINDSEGGIDEIFQKYKTSGQLLDEWIIKNIEKSMSKDQAELHRLEDMLEKLVQEVAENESYLLEREVLAGFLKVYAEQSKGLATLLEGLEQQRELGEKLTALHGYLRHQGEGLVQKQEENDQAQAFTRREEQRIELEERSQDYLLKKNAHIRSQELLQGVQERLQSTEERLAEAQAAEKIQQAARLWGDIRHKEGKRSGIEEILTARQTDFDQDRRIGELEYTLKTLLEKEQANLAEEDRRLQGEQTQGKASLQEAQQFLKDAESRQRALAQEKGRLSERKKQLEDQNGAALKKLNLQLRRNILGELNQAETEKIKSRLDQDLADQQRIEKQLTTEYAANVQVITGLEGESRSLQTRQTEENNTLLSLRRDIREYEEREAEVKSIVTRYDLDSEWLFQRERLDQVFGQKIQDLADRVEQAGITWHEAQENLLSLKSGRLHVPAEVAALLAEAGIQYDTGEAYLRGLSPELSAKMLRSNPLLPYAFILSRQDLQQISATLESLTLSRIIPFIPYEDLNLTMVSNGRLVQGESGVTLACLYEGRVFERSAMAKLVGELEEKSVQASREREHYSEEHRRVVSDQAVCAKFTYPADHRYNLGRAEQEAEVRLSGLIGQLAQASQKISGLQERNETINRELRRNQSEQATAQTKIELFREFLLKEAEYQECGKELIKVGDELQKLEARKNHWAEEQERLRGKLAEISRELWQNDDTLQKILKQYELYRQSPVAPLVAGSLEELTARLQALKSQYGSELEQLEQQKRELTMDIQQLKGELRKLKLQLQEEEYASVPYREEKADGLRAEIEDLASAVKGLRPQEIKAAREEAAAKTALDMALTEVKRLGWENPLGPEEISGDFPLRRRQAQKRLQELGQESRELQREKTLYERLQDQIDQTLDTQGLKAAPDFRPGEDLEAQTKDLQQGYRQQDRQNRQDVRSLRNSYGRLKEDYREKNLNIDTIFRALDHLWEDAQGEEDEGGRGLLSFDRFYFLFESVSIHQEKLADLLQVYELQLANLERNKKDMVEQSFLHGLRICEEIQWISDHSRIRLQGRSRPVQMLKIDLVTDSSENARERMQHYIEAGIEKVRQEIRQNKRPEEIRKSVIKLMSSRELLNTYLGNSHIPVSVYKIDLNPQNSGLKLWEDAAHQNSGGEKFVVFFSVLSALMSYARTRAMENLGGVAEKESSSVLIMDNPFGPISSEHLLNPLFEIARKHRTQLICLSDLKQNSIMNCFNLIYMLKIRTTALGNKEYLKFEEIIRDSADFQEDERLEKAVFRSEVRQISMFGEE</sequence>
<feature type="coiled-coil region" evidence="1">
    <location>
        <begin position="805"/>
        <end position="839"/>
    </location>
</feature>
<feature type="coiled-coil region" evidence="1">
    <location>
        <begin position="932"/>
        <end position="984"/>
    </location>
</feature>
<reference evidence="2" key="1">
    <citation type="submission" date="2014-07" db="EMBL/GenBank/DDBJ databases">
        <authorList>
            <person name="Hornung V.Bastian."/>
        </authorList>
    </citation>
    <scope>NUCLEOTIDE SEQUENCE</scope>
    <source>
        <strain evidence="2">PCE-S</strain>
    </source>
</reference>
<evidence type="ECO:0008006" key="3">
    <source>
        <dbReference type="Google" id="ProtNLM"/>
    </source>
</evidence>
<dbReference type="PATRIC" id="fig|49338.4.peg.794"/>
<feature type="coiled-coil region" evidence="1">
    <location>
        <begin position="867"/>
        <end position="894"/>
    </location>
</feature>
<feature type="coiled-coil region" evidence="1">
    <location>
        <begin position="1057"/>
        <end position="1094"/>
    </location>
</feature>
<feature type="coiled-coil region" evidence="1">
    <location>
        <begin position="224"/>
        <end position="258"/>
    </location>
</feature>
<keyword evidence="1" id="KW-0175">Coiled coil</keyword>
<feature type="coiled-coil region" evidence="1">
    <location>
        <begin position="354"/>
        <end position="381"/>
    </location>
</feature>
<dbReference type="EMBL" id="LK996017">
    <property type="protein sequence ID" value="CDX00628.1"/>
    <property type="molecule type" value="Genomic_DNA"/>
</dbReference>
<feature type="coiled-coil region" evidence="1">
    <location>
        <begin position="1194"/>
        <end position="1221"/>
    </location>
</feature>
<evidence type="ECO:0000256" key="1">
    <source>
        <dbReference type="SAM" id="Coils"/>
    </source>
</evidence>
<proteinExistence type="predicted"/>
<protein>
    <recommendedName>
        <fullName evidence="3">Chromosome segregation ATPase</fullName>
    </recommendedName>
</protein>
<gene>
    <name evidence="2" type="ORF">DPCES_0741</name>
</gene>
<dbReference type="RefSeq" id="WP_208925288.1">
    <property type="nucleotide sequence ID" value="NZ_LK996017.1"/>
</dbReference>
<organism evidence="2">
    <name type="scientific">Desulfitobacterium hafniense</name>
    <name type="common">Desulfitobacterium frappieri</name>
    <dbReference type="NCBI Taxonomy" id="49338"/>
    <lineage>
        <taxon>Bacteria</taxon>
        <taxon>Bacillati</taxon>
        <taxon>Bacillota</taxon>
        <taxon>Clostridia</taxon>
        <taxon>Eubacteriales</taxon>
        <taxon>Desulfitobacteriaceae</taxon>
        <taxon>Desulfitobacterium</taxon>
    </lineage>
</organism>
<accession>A0A098AVL9</accession>
<name>A0A098AVL9_DESHA</name>
<feature type="coiled-coil region" evidence="1">
    <location>
        <begin position="425"/>
        <end position="491"/>
    </location>
</feature>
<evidence type="ECO:0000313" key="2">
    <source>
        <dbReference type="EMBL" id="CDX00628.1"/>
    </source>
</evidence>